<protein>
    <recommendedName>
        <fullName evidence="4">Sulfurtransferase TusD homolog</fullName>
    </recommendedName>
</protein>
<evidence type="ECO:0000256" key="4">
    <source>
        <dbReference type="ARBA" id="ARBA00020425"/>
    </source>
</evidence>
<dbReference type="GO" id="GO:0016783">
    <property type="term" value="F:sulfurtransferase activity"/>
    <property type="evidence" value="ECO:0007669"/>
    <property type="project" value="InterPro"/>
</dbReference>
<proteinExistence type="inferred from homology"/>
<evidence type="ECO:0000256" key="3">
    <source>
        <dbReference type="ARBA" id="ARBA00007067"/>
    </source>
</evidence>
<comment type="subcellular location">
    <subcellularLocation>
        <location evidence="2">Cytoplasm</location>
    </subcellularLocation>
</comment>
<dbReference type="GO" id="GO:0097163">
    <property type="term" value="F:sulfur carrier activity"/>
    <property type="evidence" value="ECO:0007669"/>
    <property type="project" value="TreeGrafter"/>
</dbReference>
<dbReference type="GO" id="GO:1990228">
    <property type="term" value="C:sulfurtransferase complex"/>
    <property type="evidence" value="ECO:0007669"/>
    <property type="project" value="TreeGrafter"/>
</dbReference>
<keyword evidence="8" id="KW-1185">Reference proteome</keyword>
<dbReference type="AlphaFoldDB" id="A0A1H6CIW1"/>
<accession>A0A1H6CIW1</accession>
<evidence type="ECO:0000256" key="6">
    <source>
        <dbReference type="ARBA" id="ARBA00022679"/>
    </source>
</evidence>
<dbReference type="Gene3D" id="3.40.1260.10">
    <property type="entry name" value="DsrEFH-like"/>
    <property type="match status" value="1"/>
</dbReference>
<dbReference type="Pfam" id="PF02635">
    <property type="entry name" value="DsrE"/>
    <property type="match status" value="1"/>
</dbReference>
<comment type="function">
    <text evidence="1">Could be part of a sulfur-relay system.</text>
</comment>
<dbReference type="FunFam" id="3.40.1260.10:FF:000001">
    <property type="entry name" value="Sulfurtransferase TusD"/>
    <property type="match status" value="1"/>
</dbReference>
<dbReference type="NCBIfam" id="NF001237">
    <property type="entry name" value="PRK00207.1"/>
    <property type="match status" value="1"/>
</dbReference>
<keyword evidence="5" id="KW-0963">Cytoplasm</keyword>
<dbReference type="EMBL" id="FNVG01000041">
    <property type="protein sequence ID" value="SEG72858.1"/>
    <property type="molecule type" value="Genomic_DNA"/>
</dbReference>
<sequence>MSALSYTLVVNGSVYGSQSARSAYLFAKALTAKGHKLVSVFFYQEGIHNASRLTVPANDEFDLVSAWQNLAKEHGVRLETCVAASLRRGVLGADEAQQHQRNGDNLAEGFEQAGLGSLASAMLTQDRVVQF</sequence>
<name>A0A1H6CIW1_9VIBR</name>
<dbReference type="InterPro" id="IPR017463">
    <property type="entry name" value="Sulphur_relay_TusD/DsrE"/>
</dbReference>
<reference evidence="8" key="1">
    <citation type="submission" date="2016-10" db="EMBL/GenBank/DDBJ databases">
        <authorList>
            <person name="Varghese N."/>
            <person name="Submissions S."/>
        </authorList>
    </citation>
    <scope>NUCLEOTIDE SEQUENCE [LARGE SCALE GENOMIC DNA]</scope>
    <source>
        <strain evidence="8">CGMCC 1.7062</strain>
    </source>
</reference>
<dbReference type="NCBIfam" id="TIGR03012">
    <property type="entry name" value="sulf_tusD_dsrE"/>
    <property type="match status" value="1"/>
</dbReference>
<gene>
    <name evidence="7" type="ORF">SAMN04488244_14120</name>
</gene>
<dbReference type="OrthoDB" id="9787483at2"/>
<dbReference type="InterPro" id="IPR027396">
    <property type="entry name" value="DsrEFH-like"/>
</dbReference>
<evidence type="ECO:0000256" key="2">
    <source>
        <dbReference type="ARBA" id="ARBA00004496"/>
    </source>
</evidence>
<dbReference type="InterPro" id="IPR003787">
    <property type="entry name" value="Sulphur_relay_DsrE/F-like"/>
</dbReference>
<evidence type="ECO:0000256" key="5">
    <source>
        <dbReference type="ARBA" id="ARBA00022490"/>
    </source>
</evidence>
<dbReference type="SUPFAM" id="SSF75169">
    <property type="entry name" value="DsrEFH-like"/>
    <property type="match status" value="1"/>
</dbReference>
<evidence type="ECO:0000313" key="7">
    <source>
        <dbReference type="EMBL" id="SEG72858.1"/>
    </source>
</evidence>
<dbReference type="Proteomes" id="UP000236721">
    <property type="component" value="Unassembled WGS sequence"/>
</dbReference>
<dbReference type="PANTHER" id="PTHR34874:SF3">
    <property type="entry name" value="SULFURTRANSFERASE TUSD"/>
    <property type="match status" value="1"/>
</dbReference>
<dbReference type="RefSeq" id="WP_103882619.1">
    <property type="nucleotide sequence ID" value="NZ_FNVG01000041.1"/>
</dbReference>
<evidence type="ECO:0000313" key="8">
    <source>
        <dbReference type="Proteomes" id="UP000236721"/>
    </source>
</evidence>
<dbReference type="GO" id="GO:0002143">
    <property type="term" value="P:tRNA wobble position uridine thiolation"/>
    <property type="evidence" value="ECO:0007669"/>
    <property type="project" value="TreeGrafter"/>
</dbReference>
<organism evidence="7 8">
    <name type="scientific">Vibrio hangzhouensis</name>
    <dbReference type="NCBI Taxonomy" id="462991"/>
    <lineage>
        <taxon>Bacteria</taxon>
        <taxon>Pseudomonadati</taxon>
        <taxon>Pseudomonadota</taxon>
        <taxon>Gammaproteobacteria</taxon>
        <taxon>Vibrionales</taxon>
        <taxon>Vibrionaceae</taxon>
        <taxon>Vibrio</taxon>
    </lineage>
</organism>
<comment type="similarity">
    <text evidence="3">Belongs to the DsrE/TusD family.</text>
</comment>
<keyword evidence="6" id="KW-0808">Transferase</keyword>
<dbReference type="PANTHER" id="PTHR34874">
    <property type="entry name" value="PROTEIN YCHN"/>
    <property type="match status" value="1"/>
</dbReference>
<evidence type="ECO:0000256" key="1">
    <source>
        <dbReference type="ARBA" id="ARBA00002850"/>
    </source>
</evidence>